<dbReference type="InterPro" id="IPR012725">
    <property type="entry name" value="Chaperone_DnaK"/>
</dbReference>
<comment type="induction">
    <text evidence="8">By stress conditions e.g. heat shock.</text>
</comment>
<evidence type="ECO:0000313" key="11">
    <source>
        <dbReference type="EMBL" id="OGC70338.1"/>
    </source>
</evidence>
<dbReference type="InterPro" id="IPR029048">
    <property type="entry name" value="HSP70_C_sf"/>
</dbReference>
<dbReference type="FunFam" id="3.30.420.40:FF:000004">
    <property type="entry name" value="Molecular chaperone DnaK"/>
    <property type="match status" value="1"/>
</dbReference>
<dbReference type="GO" id="GO:0140662">
    <property type="term" value="F:ATP-dependent protein folding chaperone"/>
    <property type="evidence" value="ECO:0007669"/>
    <property type="project" value="InterPro"/>
</dbReference>
<gene>
    <name evidence="8" type="primary">dnaK</name>
    <name evidence="11" type="ORF">A2415_05180</name>
</gene>
<keyword evidence="6 8" id="KW-0346">Stress response</keyword>
<dbReference type="Proteomes" id="UP000179113">
    <property type="component" value="Unassembled WGS sequence"/>
</dbReference>
<feature type="modified residue" description="Phosphothreonine; by autocatalysis" evidence="8">
    <location>
        <position position="195"/>
    </location>
</feature>
<dbReference type="SUPFAM" id="SSF100934">
    <property type="entry name" value="Heat shock protein 70kD (HSP70), C-terminal subdomain"/>
    <property type="match status" value="1"/>
</dbReference>
<evidence type="ECO:0000256" key="8">
    <source>
        <dbReference type="HAMAP-Rule" id="MF_00332"/>
    </source>
</evidence>
<evidence type="ECO:0000256" key="3">
    <source>
        <dbReference type="ARBA" id="ARBA00022553"/>
    </source>
</evidence>
<feature type="region of interest" description="Disordered" evidence="10">
    <location>
        <begin position="591"/>
        <end position="632"/>
    </location>
</feature>
<evidence type="ECO:0000313" key="12">
    <source>
        <dbReference type="Proteomes" id="UP000179113"/>
    </source>
</evidence>
<keyword evidence="7 8" id="KW-0143">Chaperone</keyword>
<dbReference type="InterPro" id="IPR043129">
    <property type="entry name" value="ATPase_NBD"/>
</dbReference>
<dbReference type="PROSITE" id="PS00297">
    <property type="entry name" value="HSP70_1"/>
    <property type="match status" value="1"/>
</dbReference>
<sequence>MSKIIGIDLGTTNSCMAVMEGGQPKVIPNIEGGNTTPSIIVPDQNIVGVAAKRQQVVNPKNTVFSIKRLMGRKFNEPEVQELKKNYPYAIVEGQNGLACVEVEGKIYTPQEISAKILAKLKSDAEKYLGQTITEAVITVPAYFNDSQRTATKEAGQIAGFEVKRIINEPTAAALAYGLDKKTNEKIVVYDLGGGTFDVSVLEIGDGVFEVKATNGDTHLGGDDFDSKIIAWLIAEFKSETGIDLTGDRQAMQRLKDAGEKAKIELSSTTETEISIPFITADQTGPKHLNKKLSRAKLEQLVEDLLQRTIIPIENALKDAGLSKSDINEVVMVGGMTRMPKVNELVKAFFGKEPHKGINPDEVVAVGASIQGGVLGGDVKDILLLDVTPLTLGLETLGGIMTPLIKRNTTIPTAASQVFSTAADNQTSVEINVLQGEREMAADNKSLGRFILDGIPPAPRGMPQVEVTFDIDANGILHVTAKDKASNKEQKITIQGGTGLNKDEIEKMVHEAEQHSSEDKKRKELAETKNAADTLTYTAEKALKDAGDKVSAELKTEVEGKIKEIRDVLQTAGVEELKQKTQALSDVLSKIGQQMYGQGQGGTAQPEQPNQGEPNGPDNNTSNDGPVEGEVVE</sequence>
<accession>A0A1F4WLV6</accession>
<dbReference type="Gene3D" id="3.90.640.10">
    <property type="entry name" value="Actin, Chain A, domain 4"/>
    <property type="match status" value="1"/>
</dbReference>
<keyword evidence="5 8" id="KW-0067">ATP-binding</keyword>
<dbReference type="FunFam" id="3.30.420.40:FF:000020">
    <property type="entry name" value="Chaperone protein HscA homolog"/>
    <property type="match status" value="1"/>
</dbReference>
<dbReference type="PRINTS" id="PR00301">
    <property type="entry name" value="HEATSHOCK70"/>
</dbReference>
<evidence type="ECO:0000256" key="1">
    <source>
        <dbReference type="ARBA" id="ARBA00002290"/>
    </source>
</evidence>
<evidence type="ECO:0000256" key="4">
    <source>
        <dbReference type="ARBA" id="ARBA00022741"/>
    </source>
</evidence>
<dbReference type="PANTHER" id="PTHR19375">
    <property type="entry name" value="HEAT SHOCK PROTEIN 70KDA"/>
    <property type="match status" value="1"/>
</dbReference>
<dbReference type="GO" id="GO:0051082">
    <property type="term" value="F:unfolded protein binding"/>
    <property type="evidence" value="ECO:0007669"/>
    <property type="project" value="InterPro"/>
</dbReference>
<dbReference type="FunFam" id="2.60.34.10:FF:000014">
    <property type="entry name" value="Chaperone protein DnaK HSP70"/>
    <property type="match status" value="1"/>
</dbReference>
<evidence type="ECO:0000256" key="5">
    <source>
        <dbReference type="ARBA" id="ARBA00022840"/>
    </source>
</evidence>
<reference evidence="11 12" key="1">
    <citation type="journal article" date="2016" name="Nat. Commun.">
        <title>Thousands of microbial genomes shed light on interconnected biogeochemical processes in an aquifer system.</title>
        <authorList>
            <person name="Anantharaman K."/>
            <person name="Brown C.T."/>
            <person name="Hug L.A."/>
            <person name="Sharon I."/>
            <person name="Castelle C.J."/>
            <person name="Probst A.J."/>
            <person name="Thomas B.C."/>
            <person name="Singh A."/>
            <person name="Wilkins M.J."/>
            <person name="Karaoz U."/>
            <person name="Brodie E.L."/>
            <person name="Williams K.H."/>
            <person name="Hubbard S.S."/>
            <person name="Banfield J.F."/>
        </authorList>
    </citation>
    <scope>NUCLEOTIDE SEQUENCE [LARGE SCALE GENOMIC DNA]</scope>
</reference>
<dbReference type="Gene3D" id="2.60.34.10">
    <property type="entry name" value="Substrate Binding Domain Of DNAk, Chain A, domain 1"/>
    <property type="match status" value="1"/>
</dbReference>
<dbReference type="InterPro" id="IPR018181">
    <property type="entry name" value="Heat_shock_70_CS"/>
</dbReference>
<dbReference type="PROSITE" id="PS01036">
    <property type="entry name" value="HSP70_3"/>
    <property type="match status" value="1"/>
</dbReference>
<dbReference type="InterPro" id="IPR013126">
    <property type="entry name" value="Hsp_70_fam"/>
</dbReference>
<evidence type="ECO:0000256" key="10">
    <source>
        <dbReference type="SAM" id="MobiDB-lite"/>
    </source>
</evidence>
<dbReference type="GO" id="GO:0005737">
    <property type="term" value="C:cytoplasm"/>
    <property type="evidence" value="ECO:0007669"/>
    <property type="project" value="UniProtKB-ARBA"/>
</dbReference>
<organism evidence="11 12">
    <name type="scientific">candidate division WWE3 bacterium RIFOXYC1_FULL_39_7</name>
    <dbReference type="NCBI Taxonomy" id="1802643"/>
    <lineage>
        <taxon>Bacteria</taxon>
        <taxon>Katanobacteria</taxon>
    </lineage>
</organism>
<dbReference type="Gene3D" id="3.30.420.40">
    <property type="match status" value="2"/>
</dbReference>
<dbReference type="NCBIfam" id="TIGR02350">
    <property type="entry name" value="prok_dnaK"/>
    <property type="match status" value="1"/>
</dbReference>
<protein>
    <recommendedName>
        <fullName evidence="8">Chaperone protein DnaK</fullName>
    </recommendedName>
    <alternativeName>
        <fullName evidence="8">HSP70</fullName>
    </alternativeName>
    <alternativeName>
        <fullName evidence="8">Heat shock 70 kDa protein</fullName>
    </alternativeName>
    <alternativeName>
        <fullName evidence="8">Heat shock protein 70</fullName>
    </alternativeName>
</protein>
<keyword evidence="3 8" id="KW-0597">Phosphoprotein</keyword>
<dbReference type="Gene3D" id="1.20.1270.10">
    <property type="match status" value="1"/>
</dbReference>
<feature type="compositionally biased region" description="Polar residues" evidence="10">
    <location>
        <begin position="605"/>
        <end position="623"/>
    </location>
</feature>
<dbReference type="Pfam" id="PF00012">
    <property type="entry name" value="HSP70"/>
    <property type="match status" value="1"/>
</dbReference>
<comment type="similarity">
    <text evidence="2 8 9">Belongs to the heat shock protein 70 family.</text>
</comment>
<dbReference type="CDD" id="cd10234">
    <property type="entry name" value="ASKHA_NBD_HSP70_DnaK-like"/>
    <property type="match status" value="1"/>
</dbReference>
<dbReference type="NCBIfam" id="NF003520">
    <property type="entry name" value="PRK05183.1"/>
    <property type="match status" value="1"/>
</dbReference>
<dbReference type="FunFam" id="1.20.1270.10:FF:000001">
    <property type="entry name" value="Molecular chaperone DnaK"/>
    <property type="match status" value="1"/>
</dbReference>
<dbReference type="PROSITE" id="PS00329">
    <property type="entry name" value="HSP70_2"/>
    <property type="match status" value="1"/>
</dbReference>
<evidence type="ECO:0000256" key="9">
    <source>
        <dbReference type="RuleBase" id="RU003322"/>
    </source>
</evidence>
<proteinExistence type="evidence at transcript level"/>
<dbReference type="SUPFAM" id="SSF53067">
    <property type="entry name" value="Actin-like ATPase domain"/>
    <property type="match status" value="2"/>
</dbReference>
<evidence type="ECO:0000256" key="7">
    <source>
        <dbReference type="ARBA" id="ARBA00023186"/>
    </source>
</evidence>
<evidence type="ECO:0000256" key="6">
    <source>
        <dbReference type="ARBA" id="ARBA00023016"/>
    </source>
</evidence>
<dbReference type="FunFam" id="3.90.640.10:FF:000003">
    <property type="entry name" value="Molecular chaperone DnaK"/>
    <property type="match status" value="1"/>
</dbReference>
<comment type="function">
    <text evidence="1 8">Acts as a chaperone.</text>
</comment>
<dbReference type="HAMAP" id="MF_00332">
    <property type="entry name" value="DnaK"/>
    <property type="match status" value="1"/>
</dbReference>
<dbReference type="NCBIfam" id="NF001413">
    <property type="entry name" value="PRK00290.1"/>
    <property type="match status" value="1"/>
</dbReference>
<dbReference type="SUPFAM" id="SSF100920">
    <property type="entry name" value="Heat shock protein 70kD (HSP70), peptide-binding domain"/>
    <property type="match status" value="1"/>
</dbReference>
<dbReference type="GO" id="GO:0005524">
    <property type="term" value="F:ATP binding"/>
    <property type="evidence" value="ECO:0007669"/>
    <property type="project" value="UniProtKB-UniRule"/>
</dbReference>
<evidence type="ECO:0000256" key="2">
    <source>
        <dbReference type="ARBA" id="ARBA00007381"/>
    </source>
</evidence>
<name>A0A1F4WLV6_UNCKA</name>
<dbReference type="InterPro" id="IPR029047">
    <property type="entry name" value="HSP70_peptide-bd_sf"/>
</dbReference>
<dbReference type="AlphaFoldDB" id="A0A1F4WLV6"/>
<keyword evidence="4 8" id="KW-0547">Nucleotide-binding</keyword>
<dbReference type="EMBL" id="MEWA01000008">
    <property type="protein sequence ID" value="OGC70338.1"/>
    <property type="molecule type" value="Genomic_DNA"/>
</dbReference>
<comment type="caution">
    <text evidence="11">The sequence shown here is derived from an EMBL/GenBank/DDBJ whole genome shotgun (WGS) entry which is preliminary data.</text>
</comment>